<keyword evidence="8" id="KW-0067">ATP-binding</keyword>
<keyword evidence="7" id="KW-0418">Kinase</keyword>
<dbReference type="FunFam" id="3.40.50.300:FF:000527">
    <property type="entry name" value="Tyrosine-protein kinase etk"/>
    <property type="match status" value="1"/>
</dbReference>
<dbReference type="GO" id="GO:0005524">
    <property type="term" value="F:ATP binding"/>
    <property type="evidence" value="ECO:0007669"/>
    <property type="project" value="UniProtKB-KW"/>
</dbReference>
<evidence type="ECO:0000256" key="8">
    <source>
        <dbReference type="ARBA" id="ARBA00022840"/>
    </source>
</evidence>
<comment type="caution">
    <text evidence="15">The sequence shown here is derived from an EMBL/GenBank/DDBJ whole genome shotgun (WGS) entry which is preliminary data.</text>
</comment>
<keyword evidence="5" id="KW-0808">Transferase</keyword>
<evidence type="ECO:0000256" key="9">
    <source>
        <dbReference type="ARBA" id="ARBA00022903"/>
    </source>
</evidence>
<dbReference type="Proteomes" id="UP000070422">
    <property type="component" value="Unassembled WGS sequence"/>
</dbReference>
<evidence type="ECO:0000313" key="16">
    <source>
        <dbReference type="Proteomes" id="UP000070422"/>
    </source>
</evidence>
<evidence type="ECO:0000259" key="14">
    <source>
        <dbReference type="Pfam" id="PF13614"/>
    </source>
</evidence>
<evidence type="ECO:0000256" key="7">
    <source>
        <dbReference type="ARBA" id="ARBA00022777"/>
    </source>
</evidence>
<accession>A0A109RC47</accession>
<dbReference type="AlphaFoldDB" id="A0A109RC47"/>
<comment type="function">
    <text evidence="12">Involved in the regulation of capsular polysaccharide biosynthesis. Autophosphorylation of CpsD attenuates its activity and reduces the level of encapsulation. May be part of a complex that directs the coordinated polymerization and export to the cell surface of the capsular polysaccharide.</text>
</comment>
<dbReference type="InterPro" id="IPR050445">
    <property type="entry name" value="Bact_polysacc_biosynth/exp"/>
</dbReference>
<organism evidence="15 16">
    <name type="scientific">Aerococcus christensenii</name>
    <dbReference type="NCBI Taxonomy" id="87541"/>
    <lineage>
        <taxon>Bacteria</taxon>
        <taxon>Bacillati</taxon>
        <taxon>Bacillota</taxon>
        <taxon>Bacilli</taxon>
        <taxon>Lactobacillales</taxon>
        <taxon>Aerococcaceae</taxon>
        <taxon>Aerococcus</taxon>
    </lineage>
</organism>
<dbReference type="Pfam" id="PF13614">
    <property type="entry name" value="AAA_31"/>
    <property type="match status" value="1"/>
</dbReference>
<evidence type="ECO:0000256" key="1">
    <source>
        <dbReference type="ARBA" id="ARBA00005132"/>
    </source>
</evidence>
<dbReference type="GO" id="GO:0045227">
    <property type="term" value="P:capsule polysaccharide biosynthetic process"/>
    <property type="evidence" value="ECO:0007669"/>
    <property type="project" value="UniProtKB-UniPathway"/>
</dbReference>
<evidence type="ECO:0000256" key="12">
    <source>
        <dbReference type="ARBA" id="ARBA00024964"/>
    </source>
</evidence>
<reference evidence="15 16" key="1">
    <citation type="submission" date="2016-01" db="EMBL/GenBank/DDBJ databases">
        <authorList>
            <person name="Oliw E.H."/>
        </authorList>
    </citation>
    <scope>NUCLEOTIDE SEQUENCE [LARGE SCALE GENOMIC DNA]</scope>
    <source>
        <strain evidence="15 16">KA00635</strain>
    </source>
</reference>
<protein>
    <recommendedName>
        <fullName evidence="4">Tyrosine-protein kinase CpsD</fullName>
        <ecNumber evidence="3">2.7.10.2</ecNumber>
    </recommendedName>
</protein>
<sequence length="257" mass="28698">MFNWKKRQMDKKNKVQRLGVGLMTVNDPNHVVSEQFRTIRTNIQFAVEEFQLKTLMFTSSGPFEGKSTVAANVATTMADLDGVRVLMIDGDLRKPTVHKTFDLHSRRGLTTYLTDRTVSYMDVCEYIPEVNLYVMPAGPLPPNPAELLSSKRMNDLLSDVSEVFDIVIIDAPPLLPVTDAQIIASRTDATIFVLREGVATYSNVQKSKGLLDSVNARVIGAIYNGADVSAMDAYYGYGYSDEEIELEEFKSEEDHAL</sequence>
<dbReference type="PATRIC" id="fig|87541.4.peg.475"/>
<evidence type="ECO:0000256" key="11">
    <source>
        <dbReference type="ARBA" id="ARBA00023169"/>
    </source>
</evidence>
<dbReference type="InterPro" id="IPR027417">
    <property type="entry name" value="P-loop_NTPase"/>
</dbReference>
<evidence type="ECO:0000256" key="3">
    <source>
        <dbReference type="ARBA" id="ARBA00011903"/>
    </source>
</evidence>
<comment type="similarity">
    <text evidence="2">Belongs to the CpsD/CapB family.</text>
</comment>
<dbReference type="SUPFAM" id="SSF52540">
    <property type="entry name" value="P-loop containing nucleoside triphosphate hydrolases"/>
    <property type="match status" value="1"/>
</dbReference>
<keyword evidence="6" id="KW-0547">Nucleotide-binding</keyword>
<feature type="domain" description="AAA" evidence="14">
    <location>
        <begin position="65"/>
        <end position="185"/>
    </location>
</feature>
<dbReference type="InterPro" id="IPR025669">
    <property type="entry name" value="AAA_dom"/>
</dbReference>
<dbReference type="RefSeq" id="WP_060776407.1">
    <property type="nucleotide sequence ID" value="NZ_CP014159.1"/>
</dbReference>
<dbReference type="STRING" id="87541.AWM71_01920"/>
<proteinExistence type="inferred from homology"/>
<evidence type="ECO:0000256" key="10">
    <source>
        <dbReference type="ARBA" id="ARBA00023137"/>
    </source>
</evidence>
<gene>
    <name evidence="15" type="ORF">HMPREF3187_00473</name>
</gene>
<dbReference type="PANTHER" id="PTHR32309:SF13">
    <property type="entry name" value="FERRIC ENTEROBACTIN TRANSPORT PROTEIN FEPE"/>
    <property type="match status" value="1"/>
</dbReference>
<evidence type="ECO:0000313" key="15">
    <source>
        <dbReference type="EMBL" id="KXB37756.1"/>
    </source>
</evidence>
<dbReference type="UniPathway" id="UPA00934"/>
<dbReference type="Gene3D" id="3.40.50.300">
    <property type="entry name" value="P-loop containing nucleotide triphosphate hydrolases"/>
    <property type="match status" value="1"/>
</dbReference>
<dbReference type="OrthoDB" id="9794577at2"/>
<evidence type="ECO:0000256" key="13">
    <source>
        <dbReference type="ARBA" id="ARBA00051245"/>
    </source>
</evidence>
<keyword evidence="9" id="KW-0972">Capsule biogenesis/degradation</keyword>
<dbReference type="GO" id="GO:0004715">
    <property type="term" value="F:non-membrane spanning protein tyrosine kinase activity"/>
    <property type="evidence" value="ECO:0007669"/>
    <property type="project" value="UniProtKB-EC"/>
</dbReference>
<evidence type="ECO:0000256" key="2">
    <source>
        <dbReference type="ARBA" id="ARBA00007316"/>
    </source>
</evidence>
<dbReference type="GO" id="GO:0042802">
    <property type="term" value="F:identical protein binding"/>
    <property type="evidence" value="ECO:0007669"/>
    <property type="project" value="UniProtKB-ARBA"/>
</dbReference>
<dbReference type="GO" id="GO:0005886">
    <property type="term" value="C:plasma membrane"/>
    <property type="evidence" value="ECO:0007669"/>
    <property type="project" value="UniProtKB-ARBA"/>
</dbReference>
<comment type="pathway">
    <text evidence="1">Capsule biogenesis; capsule polysaccharide biosynthesis.</text>
</comment>
<dbReference type="EMBL" id="LSCQ01000020">
    <property type="protein sequence ID" value="KXB37756.1"/>
    <property type="molecule type" value="Genomic_DNA"/>
</dbReference>
<dbReference type="CDD" id="cd05387">
    <property type="entry name" value="BY-kinase"/>
    <property type="match status" value="1"/>
</dbReference>
<name>A0A109RC47_9LACT</name>
<dbReference type="NCBIfam" id="TIGR01007">
    <property type="entry name" value="eps_fam"/>
    <property type="match status" value="1"/>
</dbReference>
<evidence type="ECO:0000256" key="6">
    <source>
        <dbReference type="ARBA" id="ARBA00022741"/>
    </source>
</evidence>
<keyword evidence="11" id="KW-0270">Exopolysaccharide synthesis</keyword>
<dbReference type="EC" id="2.7.10.2" evidence="3"/>
<dbReference type="PANTHER" id="PTHR32309">
    <property type="entry name" value="TYROSINE-PROTEIN KINASE"/>
    <property type="match status" value="1"/>
</dbReference>
<keyword evidence="10" id="KW-0829">Tyrosine-protein kinase</keyword>
<evidence type="ECO:0000256" key="5">
    <source>
        <dbReference type="ARBA" id="ARBA00022679"/>
    </source>
</evidence>
<evidence type="ECO:0000256" key="4">
    <source>
        <dbReference type="ARBA" id="ARBA00019200"/>
    </source>
</evidence>
<dbReference type="InterPro" id="IPR005702">
    <property type="entry name" value="Wzc-like_C"/>
</dbReference>
<dbReference type="KEGG" id="acg:AWM71_01920"/>
<comment type="catalytic activity">
    <reaction evidence="13">
        <text>L-tyrosyl-[protein] + ATP = O-phospho-L-tyrosyl-[protein] + ADP + H(+)</text>
        <dbReference type="Rhea" id="RHEA:10596"/>
        <dbReference type="Rhea" id="RHEA-COMP:10136"/>
        <dbReference type="Rhea" id="RHEA-COMP:20101"/>
        <dbReference type="ChEBI" id="CHEBI:15378"/>
        <dbReference type="ChEBI" id="CHEBI:30616"/>
        <dbReference type="ChEBI" id="CHEBI:46858"/>
        <dbReference type="ChEBI" id="CHEBI:61978"/>
        <dbReference type="ChEBI" id="CHEBI:456216"/>
        <dbReference type="EC" id="2.7.10.2"/>
    </reaction>
</comment>